<evidence type="ECO:0000256" key="2">
    <source>
        <dbReference type="ARBA" id="ARBA00022475"/>
    </source>
</evidence>
<keyword evidence="5 6" id="KW-0472">Membrane</keyword>
<dbReference type="PANTHER" id="PTHR42723:SF1">
    <property type="entry name" value="CHLOROPHYLL SYNTHASE, CHLOROPLASTIC"/>
    <property type="match status" value="1"/>
</dbReference>
<dbReference type="PANTHER" id="PTHR42723">
    <property type="entry name" value="CHLOROPHYLL SYNTHASE"/>
    <property type="match status" value="1"/>
</dbReference>
<keyword evidence="8" id="KW-1185">Reference proteome</keyword>
<evidence type="ECO:0000313" key="8">
    <source>
        <dbReference type="Proteomes" id="UP000176050"/>
    </source>
</evidence>
<evidence type="ECO:0000256" key="6">
    <source>
        <dbReference type="SAM" id="Phobius"/>
    </source>
</evidence>
<evidence type="ECO:0000256" key="4">
    <source>
        <dbReference type="ARBA" id="ARBA00022989"/>
    </source>
</evidence>
<dbReference type="AlphaFoldDB" id="A0A1D8PBR3"/>
<organism evidence="7 8">
    <name type="scientific">Urechidicola croceus</name>
    <dbReference type="NCBI Taxonomy" id="1850246"/>
    <lineage>
        <taxon>Bacteria</taxon>
        <taxon>Pseudomonadati</taxon>
        <taxon>Bacteroidota</taxon>
        <taxon>Flavobacteriia</taxon>
        <taxon>Flavobacteriales</taxon>
        <taxon>Flavobacteriaceae</taxon>
        <taxon>Urechidicola</taxon>
    </lineage>
</organism>
<dbReference type="EMBL" id="CP017478">
    <property type="protein sequence ID" value="AOW22000.1"/>
    <property type="molecule type" value="Genomic_DNA"/>
</dbReference>
<dbReference type="InterPro" id="IPR000537">
    <property type="entry name" value="UbiA_prenyltransferase"/>
</dbReference>
<proteinExistence type="predicted"/>
<feature type="transmembrane region" description="Helical" evidence="6">
    <location>
        <begin position="76"/>
        <end position="93"/>
    </location>
</feature>
<comment type="subcellular location">
    <subcellularLocation>
        <location evidence="1">Membrane</location>
        <topology evidence="1">Multi-pass membrane protein</topology>
    </subcellularLocation>
</comment>
<protein>
    <recommendedName>
        <fullName evidence="9">Prenyltransferase</fullName>
    </recommendedName>
</protein>
<feature type="transmembrane region" description="Helical" evidence="6">
    <location>
        <begin position="121"/>
        <end position="143"/>
    </location>
</feature>
<evidence type="ECO:0000256" key="1">
    <source>
        <dbReference type="ARBA" id="ARBA00004141"/>
    </source>
</evidence>
<dbReference type="InterPro" id="IPR044878">
    <property type="entry name" value="UbiA_sf"/>
</dbReference>
<evidence type="ECO:0000313" key="7">
    <source>
        <dbReference type="EMBL" id="AOW22000.1"/>
    </source>
</evidence>
<feature type="transmembrane region" description="Helical" evidence="6">
    <location>
        <begin position="208"/>
        <end position="227"/>
    </location>
</feature>
<dbReference type="InterPro" id="IPR050475">
    <property type="entry name" value="Prenyltransferase_related"/>
</dbReference>
<feature type="transmembrane region" description="Helical" evidence="6">
    <location>
        <begin position="233"/>
        <end position="253"/>
    </location>
</feature>
<feature type="transmembrane region" description="Helical" evidence="6">
    <location>
        <begin position="265"/>
        <end position="282"/>
    </location>
</feature>
<keyword evidence="3 6" id="KW-0812">Transmembrane</keyword>
<dbReference type="Proteomes" id="UP000176050">
    <property type="component" value="Chromosome"/>
</dbReference>
<dbReference type="CDD" id="cd13961">
    <property type="entry name" value="PT_UbiA_DGGGPS"/>
    <property type="match status" value="1"/>
</dbReference>
<dbReference type="STRING" id="1850246.LPB138_03825"/>
<feature type="transmembrane region" description="Helical" evidence="6">
    <location>
        <begin position="155"/>
        <end position="174"/>
    </location>
</feature>
<feature type="transmembrane region" description="Helical" evidence="6">
    <location>
        <begin position="99"/>
        <end position="114"/>
    </location>
</feature>
<dbReference type="GO" id="GO:0016020">
    <property type="term" value="C:membrane"/>
    <property type="evidence" value="ECO:0007669"/>
    <property type="project" value="UniProtKB-SubCell"/>
</dbReference>
<keyword evidence="4 6" id="KW-1133">Transmembrane helix</keyword>
<dbReference type="Pfam" id="PF01040">
    <property type="entry name" value="UbiA"/>
    <property type="match status" value="1"/>
</dbReference>
<accession>A0A1D8PBR3</accession>
<dbReference type="GO" id="GO:0016765">
    <property type="term" value="F:transferase activity, transferring alkyl or aryl (other than methyl) groups"/>
    <property type="evidence" value="ECO:0007669"/>
    <property type="project" value="InterPro"/>
</dbReference>
<keyword evidence="2" id="KW-1003">Cell membrane</keyword>
<dbReference type="Gene3D" id="1.20.120.1780">
    <property type="entry name" value="UbiA prenyltransferase"/>
    <property type="match status" value="1"/>
</dbReference>
<evidence type="ECO:0000256" key="5">
    <source>
        <dbReference type="ARBA" id="ARBA00023136"/>
    </source>
</evidence>
<name>A0A1D8PBR3_9FLAO</name>
<gene>
    <name evidence="7" type="ORF">LPB138_03825</name>
</gene>
<dbReference type="KEGG" id="lul:LPB138_03825"/>
<evidence type="ECO:0000256" key="3">
    <source>
        <dbReference type="ARBA" id="ARBA00022692"/>
    </source>
</evidence>
<evidence type="ECO:0008006" key="9">
    <source>
        <dbReference type="Google" id="ProtNLM"/>
    </source>
</evidence>
<sequence length="283" mass="32231">MIGITQILIKYVFFVNHSITSSLNNLEFILLTLSTLLITAGGYVINDIFDVNTDLINKPHKVFIGQQFSIKKSKSIYLILTSIGILIGTAVSIKVNQPFFSLIFILISVVLFYYSKKIKQVAFIGNITVAILIGLSIFLVGIFDLYPNLKSNSNNYQVLNLLLAYSLFSISINLDREIIKDIEDVDGDYAQKMKTLPILIGRKRTKKIAFLVLLLHTFTLFTVSFLYKEINPYIFIYALVVLMFPLLYLLSIMYTAKKKSDYKKISTYLKIIMLLGIPMLFVL</sequence>
<dbReference type="Gene3D" id="1.10.357.140">
    <property type="entry name" value="UbiA prenyltransferase"/>
    <property type="match status" value="1"/>
</dbReference>
<reference evidence="7 8" key="1">
    <citation type="submission" date="2016-10" db="EMBL/GenBank/DDBJ databases">
        <title>Lutibacter sp. LPB0138, isolated from marine gastropod.</title>
        <authorList>
            <person name="Kim E."/>
            <person name="Yi H."/>
        </authorList>
    </citation>
    <scope>NUCLEOTIDE SEQUENCE [LARGE SCALE GENOMIC DNA]</scope>
    <source>
        <strain evidence="7 8">LPB0138</strain>
    </source>
</reference>